<dbReference type="Proteomes" id="UP000005358">
    <property type="component" value="Chromosome"/>
</dbReference>
<protein>
    <submittedName>
        <fullName evidence="2">Uncharacterized protein</fullName>
    </submittedName>
</protein>
<gene>
    <name evidence="2" type="ORF">HA1_08697</name>
</gene>
<dbReference type="AlphaFoldDB" id="A0AAV3FCQ8"/>
<comment type="caution">
    <text evidence="2">The sequence shown here is derived from an EMBL/GenBank/DDBJ whole genome shotgun (WGS) entry which is preliminary data.</text>
</comment>
<sequence length="116" mass="13567">MGSKVFERKNRVYDLKYSDDISKICKPYKIVSNIAWIVVVIALVEPRVLLPTFLLSLLMFLSKKMKVSWRVSTFLEKVRNGRSDEGEKILSKLQGDIEDPIYKELKELLKIKDYNL</sequence>
<accession>A0AAV3FCQ8</accession>
<dbReference type="EMBL" id="AFES01000023">
    <property type="protein sequence ID" value="EIA17063.1"/>
    <property type="molecule type" value="Genomic_DNA"/>
</dbReference>
<keyword evidence="1" id="KW-1133">Transmembrane helix</keyword>
<reference evidence="2 3" key="1">
    <citation type="journal article" date="2012" name="PLoS ONE">
        <title>Genome Sequencing and Analysis of a Type A Clostridium perfringens Isolate from a Case of Bovine Clostridial Abomasitis.</title>
        <authorList>
            <person name="Nowell V.J."/>
            <person name="Kropinski A.M."/>
            <person name="Songer J.G."/>
            <person name="Macinnes J.I."/>
            <person name="Parreira V.R."/>
            <person name="Prescott J.F."/>
        </authorList>
    </citation>
    <scope>NUCLEOTIDE SEQUENCE [LARGE SCALE GENOMIC DNA]</scope>
    <source>
        <strain evidence="2 3">F262</strain>
    </source>
</reference>
<feature type="transmembrane region" description="Helical" evidence="1">
    <location>
        <begin position="34"/>
        <end position="61"/>
    </location>
</feature>
<keyword evidence="1" id="KW-0472">Membrane</keyword>
<organism evidence="2 3">
    <name type="scientific">Clostridium perfringens F262</name>
    <dbReference type="NCBI Taxonomy" id="883064"/>
    <lineage>
        <taxon>Bacteria</taxon>
        <taxon>Bacillati</taxon>
        <taxon>Bacillota</taxon>
        <taxon>Clostridia</taxon>
        <taxon>Eubacteriales</taxon>
        <taxon>Clostridiaceae</taxon>
        <taxon>Clostridium</taxon>
    </lineage>
</organism>
<dbReference type="RefSeq" id="WP_003481522.1">
    <property type="nucleotide sequence ID" value="NZ_CM001477.1"/>
</dbReference>
<evidence type="ECO:0000313" key="2">
    <source>
        <dbReference type="EMBL" id="EIA17063.1"/>
    </source>
</evidence>
<evidence type="ECO:0000256" key="1">
    <source>
        <dbReference type="SAM" id="Phobius"/>
    </source>
</evidence>
<proteinExistence type="predicted"/>
<keyword evidence="1" id="KW-0812">Transmembrane</keyword>
<evidence type="ECO:0000313" key="3">
    <source>
        <dbReference type="Proteomes" id="UP000005358"/>
    </source>
</evidence>
<name>A0AAV3FCQ8_CLOPF</name>